<accession>A0A8I1JIC4</accession>
<sequence>MLLSRLFPKVDFEAEFFCSNELASKLEYLERFCSALVPRERILSFFSTRRLGHVEIAALAGAIEAAQIDPFESSDPHIRIALLAGMISEVELISDHTRAKAGFQAIPWPLIAAQGASLSAMEEMYYPITDGACIPAWIHDGKEFTPGLSLPFLSEVVFHIANSEEAFVTIGGYKKVRSDILESLADVDDKVLLTAIFAIDAAGALTESLISSLGLDAEVLGARNLAALSPRVRGIIVSRAIGL</sequence>
<evidence type="ECO:0000313" key="2">
    <source>
        <dbReference type="Proteomes" id="UP000637061"/>
    </source>
</evidence>
<comment type="caution">
    <text evidence="1">The sequence shown here is derived from an EMBL/GenBank/DDBJ whole genome shotgun (WGS) entry which is preliminary data.</text>
</comment>
<organism evidence="1 2">
    <name type="scientific">Pseudomonas putida</name>
    <name type="common">Arthrobacter siderocapsulatus</name>
    <dbReference type="NCBI Taxonomy" id="303"/>
    <lineage>
        <taxon>Bacteria</taxon>
        <taxon>Pseudomonadati</taxon>
        <taxon>Pseudomonadota</taxon>
        <taxon>Gammaproteobacteria</taxon>
        <taxon>Pseudomonadales</taxon>
        <taxon>Pseudomonadaceae</taxon>
        <taxon>Pseudomonas</taxon>
    </lineage>
</organism>
<dbReference type="RefSeq" id="WP_198746457.1">
    <property type="nucleotide sequence ID" value="NZ_JAEHTE010000002.1"/>
</dbReference>
<dbReference type="AlphaFoldDB" id="A0A8I1JIC4"/>
<name>A0A8I1JIC4_PSEPU</name>
<evidence type="ECO:0000313" key="1">
    <source>
        <dbReference type="EMBL" id="MBI6882833.1"/>
    </source>
</evidence>
<dbReference type="EMBL" id="JAEHTE010000002">
    <property type="protein sequence ID" value="MBI6882833.1"/>
    <property type="molecule type" value="Genomic_DNA"/>
</dbReference>
<proteinExistence type="predicted"/>
<gene>
    <name evidence="1" type="ORF">JEU22_02820</name>
</gene>
<reference evidence="1" key="1">
    <citation type="submission" date="2020-12" db="EMBL/GenBank/DDBJ databases">
        <title>Enhanced detection system for hospital associated transmission using whole genome sequencing surveillance.</title>
        <authorList>
            <person name="Harrison L.H."/>
            <person name="Van Tyne D."/>
            <person name="Marsh J.W."/>
            <person name="Griffith M.P."/>
            <person name="Snyder D.J."/>
            <person name="Cooper V.S."/>
            <person name="Mustapha M."/>
        </authorList>
    </citation>
    <scope>NUCLEOTIDE SEQUENCE</scope>
    <source>
        <strain evidence="1">PSB00042</strain>
    </source>
</reference>
<protein>
    <submittedName>
        <fullName evidence="1">Uncharacterized protein</fullName>
    </submittedName>
</protein>
<dbReference type="Proteomes" id="UP000637061">
    <property type="component" value="Unassembled WGS sequence"/>
</dbReference>